<evidence type="ECO:0000313" key="2">
    <source>
        <dbReference type="Proteomes" id="UP000070463"/>
    </source>
</evidence>
<comment type="caution">
    <text evidence="1">The sequence shown here is derived from an EMBL/GenBank/DDBJ whole genome shotgun (WGS) entry which is preliminary data.</text>
</comment>
<organism evidence="1 2">
    <name type="scientific">candidate division MSBL1 archaeon SCGC-AAA259I09</name>
    <dbReference type="NCBI Taxonomy" id="1698267"/>
    <lineage>
        <taxon>Archaea</taxon>
        <taxon>Methanobacteriati</taxon>
        <taxon>Methanobacteriota</taxon>
        <taxon>candidate division MSBL1</taxon>
    </lineage>
</organism>
<dbReference type="InterPro" id="IPR019270">
    <property type="entry name" value="DUF2283"/>
</dbReference>
<reference evidence="1 2" key="1">
    <citation type="journal article" date="2016" name="Sci. Rep.">
        <title>Metabolic traits of an uncultured archaeal lineage -MSBL1- from brine pools of the Red Sea.</title>
        <authorList>
            <person name="Mwirichia R."/>
            <person name="Alam I."/>
            <person name="Rashid M."/>
            <person name="Vinu M."/>
            <person name="Ba-Alawi W."/>
            <person name="Anthony Kamau A."/>
            <person name="Kamanda Ngugi D."/>
            <person name="Goker M."/>
            <person name="Klenk H.P."/>
            <person name="Bajic V."/>
            <person name="Stingl U."/>
        </authorList>
    </citation>
    <scope>NUCLEOTIDE SEQUENCE [LARGE SCALE GENOMIC DNA]</scope>
    <source>
        <strain evidence="1">SCGC-AAA259I09</strain>
    </source>
</reference>
<dbReference type="AlphaFoldDB" id="A0A133UPG6"/>
<dbReference type="Pfam" id="PF10049">
    <property type="entry name" value="DUF2283"/>
    <property type="match status" value="1"/>
</dbReference>
<accession>A0A133UPG6</accession>
<keyword evidence="2" id="KW-1185">Reference proteome</keyword>
<dbReference type="Proteomes" id="UP000070463">
    <property type="component" value="Unassembled WGS sequence"/>
</dbReference>
<name>A0A133UPG6_9EURY</name>
<protein>
    <recommendedName>
        <fullName evidence="3">DUF2283 domain-containing protein</fullName>
    </recommendedName>
</protein>
<proteinExistence type="predicted"/>
<dbReference type="EMBL" id="LHXR01000110">
    <property type="protein sequence ID" value="KXA96081.1"/>
    <property type="molecule type" value="Genomic_DNA"/>
</dbReference>
<evidence type="ECO:0000313" key="1">
    <source>
        <dbReference type="EMBL" id="KXA96081.1"/>
    </source>
</evidence>
<gene>
    <name evidence="1" type="ORF">AKJ37_06075</name>
</gene>
<sequence>MKINYDSEINALNIRFQEGNYEKSIEVAGGIIVDYTADKKIMSIEILDANEKIPLETIRSVQKAKSAA</sequence>
<evidence type="ECO:0008006" key="3">
    <source>
        <dbReference type="Google" id="ProtNLM"/>
    </source>
</evidence>